<dbReference type="CDD" id="cd01008">
    <property type="entry name" value="PBP2_NrtA_SsuA_CpmA_like"/>
    <property type="match status" value="1"/>
</dbReference>
<feature type="domain" description="Solute-binding protein family 3/N-terminal" evidence="3">
    <location>
        <begin position="45"/>
        <end position="271"/>
    </location>
</feature>
<evidence type="ECO:0000313" key="4">
    <source>
        <dbReference type="EMBL" id="MDQ1104746.1"/>
    </source>
</evidence>
<feature type="chain" id="PRO_5042460068" evidence="2">
    <location>
        <begin position="34"/>
        <end position="331"/>
    </location>
</feature>
<evidence type="ECO:0000256" key="2">
    <source>
        <dbReference type="SAM" id="SignalP"/>
    </source>
</evidence>
<accession>A0AAJ1TYL7</accession>
<dbReference type="InterPro" id="IPR001638">
    <property type="entry name" value="Solute-binding_3/MltF_N"/>
</dbReference>
<dbReference type="RefSeq" id="WP_307200350.1">
    <property type="nucleotide sequence ID" value="NZ_JAUTAN010000001.1"/>
</dbReference>
<feature type="signal peptide" evidence="2">
    <location>
        <begin position="1"/>
        <end position="33"/>
    </location>
</feature>
<protein>
    <submittedName>
        <fullName evidence="4">NitT/TauT family transport system substrate-binding protein</fullName>
    </submittedName>
</protein>
<dbReference type="Proteomes" id="UP001239215">
    <property type="component" value="Unassembled WGS sequence"/>
</dbReference>
<dbReference type="SMART" id="SM00062">
    <property type="entry name" value="PBPb"/>
    <property type="match status" value="1"/>
</dbReference>
<keyword evidence="2" id="KW-0732">Signal</keyword>
<comment type="caution">
    <text evidence="4">The sequence shown here is derived from an EMBL/GenBank/DDBJ whole genome shotgun (WGS) entry which is preliminary data.</text>
</comment>
<evidence type="ECO:0000313" key="5">
    <source>
        <dbReference type="Proteomes" id="UP001239215"/>
    </source>
</evidence>
<reference evidence="4" key="1">
    <citation type="submission" date="2023-07" db="EMBL/GenBank/DDBJ databases">
        <title>Functional and genomic diversity of the sorghum phyllosphere microbiome.</title>
        <authorList>
            <person name="Shade A."/>
        </authorList>
    </citation>
    <scope>NUCLEOTIDE SEQUENCE</scope>
    <source>
        <strain evidence="4">SORGH_AS_1067</strain>
    </source>
</reference>
<sequence length="331" mass="34868">MPLRSSARSRTIPARVGTTAALVALLGSTVACTSTGGGDDDEVTTVTIGTLRGQPHFYAPFLYEDHATGDIDYEVVTLDTAPALNDALLSGTVDMAVGSITATIAGAAQGREVKVVAAASDGGSGFVATEGIDDITDLEGRPVGYLESSSQYVVLQLLLEEAGMTTDDVELVSLSAPDFFNAFSTGQVDAFLAPEIGVSLALGAGGTELASPYETEIGRVNIGLLASQEFIDEHPEAVQEVVDTHAATTDYMVDNQDEWLPELVEEYGGDEAVFATALDNFWLRSDLSPTYEEQIANLAAQMERLGMIEQAPAIDDVVDTSFASRDEPEDA</sequence>
<proteinExistence type="inferred from homology"/>
<dbReference type="Gene3D" id="3.40.190.10">
    <property type="entry name" value="Periplasmic binding protein-like II"/>
    <property type="match status" value="2"/>
</dbReference>
<dbReference type="InterPro" id="IPR015168">
    <property type="entry name" value="SsuA/THI5"/>
</dbReference>
<evidence type="ECO:0000259" key="3">
    <source>
        <dbReference type="SMART" id="SM00062"/>
    </source>
</evidence>
<dbReference type="SUPFAM" id="SSF53850">
    <property type="entry name" value="Periplasmic binding protein-like II"/>
    <property type="match status" value="1"/>
</dbReference>
<dbReference type="Pfam" id="PF09084">
    <property type="entry name" value="NMT1"/>
    <property type="match status" value="1"/>
</dbReference>
<dbReference type="PANTHER" id="PTHR30024">
    <property type="entry name" value="ALIPHATIC SULFONATES-BINDING PROTEIN-RELATED"/>
    <property type="match status" value="1"/>
</dbReference>
<dbReference type="EMBL" id="JAUTAN010000001">
    <property type="protein sequence ID" value="MDQ1104746.1"/>
    <property type="molecule type" value="Genomic_DNA"/>
</dbReference>
<dbReference type="PROSITE" id="PS51257">
    <property type="entry name" value="PROKAR_LIPOPROTEIN"/>
    <property type="match status" value="1"/>
</dbReference>
<gene>
    <name evidence="4" type="ORF">QE405_002030</name>
</gene>
<name>A0AAJ1TYL7_9ACTN</name>
<evidence type="ECO:0000256" key="1">
    <source>
        <dbReference type="ARBA" id="ARBA00010742"/>
    </source>
</evidence>
<organism evidence="4 5">
    <name type="scientific">Nocardioides zeae</name>
    <dbReference type="NCBI Taxonomy" id="1457234"/>
    <lineage>
        <taxon>Bacteria</taxon>
        <taxon>Bacillati</taxon>
        <taxon>Actinomycetota</taxon>
        <taxon>Actinomycetes</taxon>
        <taxon>Propionibacteriales</taxon>
        <taxon>Nocardioidaceae</taxon>
        <taxon>Nocardioides</taxon>
    </lineage>
</organism>
<dbReference type="AlphaFoldDB" id="A0AAJ1TYL7"/>
<comment type="similarity">
    <text evidence="1">Belongs to the bacterial solute-binding protein SsuA/TauA family.</text>
</comment>